<dbReference type="EC" id="2.7.2.1" evidence="9"/>
<dbReference type="InterPro" id="IPR043129">
    <property type="entry name" value="ATPase_NBD"/>
</dbReference>
<protein>
    <recommendedName>
        <fullName evidence="9">Acetate kinase</fullName>
        <ecNumber evidence="9">2.7.2.1</ecNumber>
    </recommendedName>
    <alternativeName>
        <fullName evidence="9">Acetokinase</fullName>
    </alternativeName>
</protein>
<feature type="binding site" evidence="9">
    <location>
        <position position="22"/>
    </location>
    <ligand>
        <name>ATP</name>
        <dbReference type="ChEBI" id="CHEBI:30616"/>
    </ligand>
</feature>
<dbReference type="PRINTS" id="PR00471">
    <property type="entry name" value="ACETATEKNASE"/>
</dbReference>
<feature type="binding site" evidence="9">
    <location>
        <position position="89"/>
    </location>
    <ligand>
        <name>substrate</name>
    </ligand>
</feature>
<keyword evidence="2 9" id="KW-0963">Cytoplasm</keyword>
<feature type="active site" description="Proton donor/acceptor" evidence="9">
    <location>
        <position position="146"/>
    </location>
</feature>
<keyword evidence="12" id="KW-1185">Reference proteome</keyword>
<feature type="site" description="Transition state stabilizer" evidence="9">
    <location>
        <position position="177"/>
    </location>
</feature>
<dbReference type="GO" id="GO:0005524">
    <property type="term" value="F:ATP binding"/>
    <property type="evidence" value="ECO:0007669"/>
    <property type="project" value="UniProtKB-KW"/>
</dbReference>
<evidence type="ECO:0000256" key="10">
    <source>
        <dbReference type="RuleBase" id="RU003835"/>
    </source>
</evidence>
<keyword evidence="4 9" id="KW-0479">Metal-binding</keyword>
<dbReference type="EMBL" id="CP016364">
    <property type="protein sequence ID" value="APG46065.1"/>
    <property type="molecule type" value="Genomic_DNA"/>
</dbReference>
<proteinExistence type="inferred from homology"/>
<dbReference type="UniPathway" id="UPA00340">
    <property type="reaction ID" value="UER00458"/>
</dbReference>
<dbReference type="NCBIfam" id="TIGR00016">
    <property type="entry name" value="ackA"/>
    <property type="match status" value="1"/>
</dbReference>
<evidence type="ECO:0000256" key="1">
    <source>
        <dbReference type="ARBA" id="ARBA00008748"/>
    </source>
</evidence>
<comment type="subcellular location">
    <subcellularLocation>
        <location evidence="9">Cytoplasm</location>
    </subcellularLocation>
</comment>
<dbReference type="OrthoDB" id="9802453at2"/>
<dbReference type="GO" id="GO:0000287">
    <property type="term" value="F:magnesium ion binding"/>
    <property type="evidence" value="ECO:0007669"/>
    <property type="project" value="UniProtKB-UniRule"/>
</dbReference>
<keyword evidence="3 9" id="KW-0808">Transferase</keyword>
<feature type="binding site" evidence="9">
    <location>
        <position position="15"/>
    </location>
    <ligand>
        <name>Mg(2+)</name>
        <dbReference type="ChEBI" id="CHEBI:18420"/>
    </ligand>
</feature>
<dbReference type="SUPFAM" id="SSF53067">
    <property type="entry name" value="Actin-like ATPase domain"/>
    <property type="match status" value="2"/>
</dbReference>
<dbReference type="RefSeq" id="WP_072503830.1">
    <property type="nucleotide sequence ID" value="NZ_CP016364.1"/>
</dbReference>
<dbReference type="PROSITE" id="PS01076">
    <property type="entry name" value="ACETATE_KINASE_2"/>
    <property type="match status" value="1"/>
</dbReference>
<dbReference type="InterPro" id="IPR004372">
    <property type="entry name" value="Ac/propionate_kinase"/>
</dbReference>
<dbReference type="PANTHER" id="PTHR21060:SF21">
    <property type="entry name" value="ACETATE KINASE"/>
    <property type="match status" value="1"/>
</dbReference>
<evidence type="ECO:0000256" key="4">
    <source>
        <dbReference type="ARBA" id="ARBA00022723"/>
    </source>
</evidence>
<dbReference type="KEGG" id="php:PhaeoP97_00621"/>
<dbReference type="PROSITE" id="PS01075">
    <property type="entry name" value="ACETATE_KINASE_1"/>
    <property type="match status" value="1"/>
</dbReference>
<feature type="binding site" evidence="9">
    <location>
        <position position="373"/>
    </location>
    <ligand>
        <name>Mg(2+)</name>
        <dbReference type="ChEBI" id="CHEBI:18420"/>
    </ligand>
</feature>
<dbReference type="HAMAP" id="MF_00020">
    <property type="entry name" value="Acetate_kinase"/>
    <property type="match status" value="1"/>
</dbReference>
<organism evidence="11 12">
    <name type="scientific">Phaeobacter porticola</name>
    <dbReference type="NCBI Taxonomy" id="1844006"/>
    <lineage>
        <taxon>Bacteria</taxon>
        <taxon>Pseudomonadati</taxon>
        <taxon>Pseudomonadota</taxon>
        <taxon>Alphaproteobacteria</taxon>
        <taxon>Rhodobacterales</taxon>
        <taxon>Roseobacteraceae</taxon>
        <taxon>Phaeobacter</taxon>
    </lineage>
</organism>
<keyword evidence="8 9" id="KW-0460">Magnesium</keyword>
<keyword evidence="5 9" id="KW-0547">Nucleotide-binding</keyword>
<evidence type="ECO:0000256" key="3">
    <source>
        <dbReference type="ARBA" id="ARBA00022679"/>
    </source>
</evidence>
<dbReference type="PANTHER" id="PTHR21060">
    <property type="entry name" value="ACETATE KINASE"/>
    <property type="match status" value="1"/>
</dbReference>
<dbReference type="GO" id="GO:0008776">
    <property type="term" value="F:acetate kinase activity"/>
    <property type="evidence" value="ECO:0007669"/>
    <property type="project" value="UniProtKB-UniRule"/>
</dbReference>
<accession>A0A1L3I1R6</accession>
<dbReference type="STRING" id="1844006.PhaeoP97_00621"/>
<evidence type="ECO:0000256" key="8">
    <source>
        <dbReference type="ARBA" id="ARBA00022842"/>
    </source>
</evidence>
<dbReference type="Gene3D" id="3.30.420.40">
    <property type="match status" value="2"/>
</dbReference>
<reference evidence="12" key="1">
    <citation type="submission" date="2016-07" db="EMBL/GenBank/DDBJ databases">
        <title>Phaeobacter portensis sp. nov., a tropodithietic acid producing bacterium isolated from a German harbor.</title>
        <authorList>
            <person name="Freese H.M."/>
            <person name="Bunk B."/>
            <person name="Breider S."/>
            <person name="Brinkhoff T."/>
        </authorList>
    </citation>
    <scope>NUCLEOTIDE SEQUENCE [LARGE SCALE GENOMIC DNA]</scope>
    <source>
        <strain evidence="12">P97</strain>
    </source>
</reference>
<evidence type="ECO:0000256" key="2">
    <source>
        <dbReference type="ARBA" id="ARBA00022490"/>
    </source>
</evidence>
<comment type="subunit">
    <text evidence="9">Homodimer.</text>
</comment>
<name>A0A1L3I1R6_9RHOB</name>
<comment type="function">
    <text evidence="9">Catalyzes the formation of acetyl phosphate from acetate and ATP. Can also catalyze the reverse reaction.</text>
</comment>
<dbReference type="GO" id="GO:0005829">
    <property type="term" value="C:cytosol"/>
    <property type="evidence" value="ECO:0007669"/>
    <property type="project" value="TreeGrafter"/>
</dbReference>
<evidence type="ECO:0000256" key="5">
    <source>
        <dbReference type="ARBA" id="ARBA00022741"/>
    </source>
</evidence>
<evidence type="ECO:0000256" key="6">
    <source>
        <dbReference type="ARBA" id="ARBA00022777"/>
    </source>
</evidence>
<evidence type="ECO:0000313" key="11">
    <source>
        <dbReference type="EMBL" id="APG46065.1"/>
    </source>
</evidence>
<comment type="similarity">
    <text evidence="1 9 10">Belongs to the acetokinase family.</text>
</comment>
<evidence type="ECO:0000313" key="12">
    <source>
        <dbReference type="Proteomes" id="UP000183859"/>
    </source>
</evidence>
<dbReference type="InterPro" id="IPR023865">
    <property type="entry name" value="Aliphatic_acid_kinase_CS"/>
</dbReference>
<feature type="binding site" evidence="9">
    <location>
        <begin position="322"/>
        <end position="326"/>
    </location>
    <ligand>
        <name>ATP</name>
        <dbReference type="ChEBI" id="CHEBI:30616"/>
    </ligand>
</feature>
<feature type="site" description="Transition state stabilizer" evidence="9">
    <location>
        <position position="237"/>
    </location>
</feature>
<dbReference type="GO" id="GO:0006083">
    <property type="term" value="P:acetate metabolic process"/>
    <property type="evidence" value="ECO:0007669"/>
    <property type="project" value="TreeGrafter"/>
</dbReference>
<evidence type="ECO:0000256" key="7">
    <source>
        <dbReference type="ARBA" id="ARBA00022840"/>
    </source>
</evidence>
<dbReference type="PIRSF" id="PIRSF000722">
    <property type="entry name" value="Acetate_prop_kin"/>
    <property type="match status" value="1"/>
</dbReference>
<comment type="pathway">
    <text evidence="9">Metabolic intermediate biosynthesis; acetyl-CoA biosynthesis; acetyl-CoA from acetate: step 1/2.</text>
</comment>
<dbReference type="GO" id="GO:0006085">
    <property type="term" value="P:acetyl-CoA biosynthetic process"/>
    <property type="evidence" value="ECO:0007669"/>
    <property type="project" value="UniProtKB-UniRule"/>
</dbReference>
<keyword evidence="6 9" id="KW-0418">Kinase</keyword>
<comment type="cofactor">
    <cofactor evidence="9">
        <name>Mg(2+)</name>
        <dbReference type="ChEBI" id="CHEBI:18420"/>
    </cofactor>
    <cofactor evidence="9">
        <name>Mn(2+)</name>
        <dbReference type="ChEBI" id="CHEBI:29035"/>
    </cofactor>
    <text evidence="9">Mg(2+). Can also accept Mn(2+).</text>
</comment>
<dbReference type="Pfam" id="PF00871">
    <property type="entry name" value="Acetate_kinase"/>
    <property type="match status" value="1"/>
</dbReference>
<dbReference type="AlphaFoldDB" id="A0A1L3I1R6"/>
<feature type="binding site" evidence="9">
    <location>
        <begin position="277"/>
        <end position="279"/>
    </location>
    <ligand>
        <name>ATP</name>
        <dbReference type="ChEBI" id="CHEBI:30616"/>
    </ligand>
</feature>
<dbReference type="InterPro" id="IPR000890">
    <property type="entry name" value="Aliphatic_acid_kin_short-chain"/>
</dbReference>
<sequence>MSSRRTSATDILVLNAGSSSIKFAVFDAQLTERVAGLAEGIGTPQSRLRIADARCDTQFPTHAEALAAILAALPDHGLDPTQLAAVGHRVVHGGRKLTKPLRITAEIRGEIADCTPLAPLHNPHSLAAIDTMAATAPDLPQFASFDTSFHATNPEVATRYAIPRVEETKGIRRYGFHGLSYASLVRRLPEISGAALPSRLLAFHLGNGASLCAIRNGQSVATTMGYSPLDGLTMGTRSGGIDANAVLRLVEDNGLERTKAILNNESGLLGLSGGKSDMRNLMLDPSADSAFAIEHFCYWSLRHAGSLIAAMEGLDAIAFTGGIGENAVGVRARILRGLEWIGARMDVDANHARKPRLHAGSSKVAIWVVEAEEERQIAMDAQTLMGTP</sequence>
<gene>
    <name evidence="9 11" type="primary">ackA</name>
    <name evidence="11" type="ORF">PhaeoP97_00621</name>
</gene>
<comment type="catalytic activity">
    <reaction evidence="9">
        <text>acetate + ATP = acetyl phosphate + ADP</text>
        <dbReference type="Rhea" id="RHEA:11352"/>
        <dbReference type="ChEBI" id="CHEBI:22191"/>
        <dbReference type="ChEBI" id="CHEBI:30089"/>
        <dbReference type="ChEBI" id="CHEBI:30616"/>
        <dbReference type="ChEBI" id="CHEBI:456216"/>
        <dbReference type="EC" id="2.7.2.1"/>
    </reaction>
</comment>
<dbReference type="Proteomes" id="UP000183859">
    <property type="component" value="Chromosome"/>
</dbReference>
<evidence type="ECO:0000256" key="9">
    <source>
        <dbReference type="HAMAP-Rule" id="MF_00020"/>
    </source>
</evidence>
<feature type="binding site" evidence="9">
    <location>
        <begin position="204"/>
        <end position="208"/>
    </location>
    <ligand>
        <name>ATP</name>
        <dbReference type="ChEBI" id="CHEBI:30616"/>
    </ligand>
</feature>
<keyword evidence="7 9" id="KW-0067">ATP-binding</keyword>